<keyword evidence="2" id="KW-0812">Transmembrane</keyword>
<accession>A0A060ZQP7</accession>
<keyword evidence="2" id="KW-0472">Membrane</keyword>
<sequence>MHELYAQGWFADIALPIGVCALVTWISLVHRFADKGRLLGTVRSASLCCGIIACTCAAALLTIALLLPHAADVPPAVAAAAAGGALAPRVRQQQNQQSTPPFVAVITLGIAVLLSELERRLVHDMYLHCHRLVRDFENVAQLRMFAFEARLHLRGCTPATKDRTTINTLYEEVDQLLDDAAKVEADIEAKCRQREVQEFPPELHAPTREEAEDRRQTLAMAMDACVRMLEFGYRTGKRSGDRELMRLRDEALAVRPIATTGASHP</sequence>
<name>A0A060ZQP7_9ACTN</name>
<feature type="coiled-coil region" evidence="1">
    <location>
        <begin position="166"/>
        <end position="193"/>
    </location>
</feature>
<evidence type="ECO:0000256" key="2">
    <source>
        <dbReference type="SAM" id="Phobius"/>
    </source>
</evidence>
<dbReference type="RefSeq" id="WP_044572799.1">
    <property type="nucleotide sequence ID" value="NZ_BAABDR010000042.1"/>
</dbReference>
<keyword evidence="2" id="KW-1133">Transmembrane helix</keyword>
<dbReference type="GeneID" id="32467350"/>
<protein>
    <submittedName>
        <fullName evidence="3">Uncharacterized protein</fullName>
    </submittedName>
</protein>
<reference evidence="4 5" key="2">
    <citation type="submission" date="2021-03" db="EMBL/GenBank/DDBJ databases">
        <title>Genomic Encyclopedia of Type Strains, Phase IV (KMG-IV): sequencing the most valuable type-strain genomes for metagenomic binning, comparative biology and taxonomic classification.</title>
        <authorList>
            <person name="Goeker M."/>
        </authorList>
    </citation>
    <scope>NUCLEOTIDE SEQUENCE [LARGE SCALE GENOMIC DNA]</scope>
    <source>
        <strain evidence="4 5">DSM 41954</strain>
    </source>
</reference>
<proteinExistence type="predicted"/>
<feature type="transmembrane region" description="Helical" evidence="2">
    <location>
        <begin position="45"/>
        <end position="67"/>
    </location>
</feature>
<evidence type="ECO:0000313" key="4">
    <source>
        <dbReference type="EMBL" id="MBP2066697.1"/>
    </source>
</evidence>
<keyword evidence="1" id="KW-0175">Coiled coil</keyword>
<dbReference type="HOGENOM" id="CLU_1146696_0_0_11"/>
<evidence type="ECO:0000313" key="3">
    <source>
        <dbReference type="EMBL" id="CDR08517.1"/>
    </source>
</evidence>
<evidence type="ECO:0000256" key="1">
    <source>
        <dbReference type="SAM" id="Coils"/>
    </source>
</evidence>
<dbReference type="EMBL" id="LK022848">
    <property type="protein sequence ID" value="CDR08517.1"/>
    <property type="molecule type" value="Genomic_DNA"/>
</dbReference>
<dbReference type="EMBL" id="JAGGLR010000026">
    <property type="protein sequence ID" value="MBP2066697.1"/>
    <property type="molecule type" value="Genomic_DNA"/>
</dbReference>
<dbReference type="Proteomes" id="UP000756710">
    <property type="component" value="Unassembled WGS sequence"/>
</dbReference>
<gene>
    <name evidence="4" type="ORF">J2Z30_007753</name>
    <name evidence="3" type="ORF">SIRAN5176</name>
</gene>
<keyword evidence="5" id="KW-1185">Reference proteome</keyword>
<dbReference type="AlphaFoldDB" id="A0A060ZQP7"/>
<reference evidence="3" key="1">
    <citation type="submission" date="2014-05" db="EMBL/GenBank/DDBJ databases">
        <authorList>
            <person name="Horn Fabian"/>
        </authorList>
    </citation>
    <scope>NUCLEOTIDE SEQUENCE</scope>
</reference>
<evidence type="ECO:0000313" key="5">
    <source>
        <dbReference type="Proteomes" id="UP000756710"/>
    </source>
</evidence>
<feature type="transmembrane region" description="Helical" evidence="2">
    <location>
        <begin position="13"/>
        <end position="33"/>
    </location>
</feature>
<organism evidence="3">
    <name type="scientific">Streptomyces iranensis</name>
    <dbReference type="NCBI Taxonomy" id="576784"/>
    <lineage>
        <taxon>Bacteria</taxon>
        <taxon>Bacillati</taxon>
        <taxon>Actinomycetota</taxon>
        <taxon>Actinomycetes</taxon>
        <taxon>Kitasatosporales</taxon>
        <taxon>Streptomycetaceae</taxon>
        <taxon>Streptomyces</taxon>
        <taxon>Streptomyces violaceusniger group</taxon>
    </lineage>
</organism>